<dbReference type="RefSeq" id="XP_043044548.1">
    <property type="nucleotide sequence ID" value="XM_043180767.1"/>
</dbReference>
<sequence>MAYAQKCMNCRPQDMSQPYDSPVMYETVMKDVKIIHHQLESKPEHAVKAEADLGSVEAALDYGLRLRTGYDCPPNRVLDRRYLALVALDTDAPALLRFTGHCALIEWYTDCKTNFRSCYLQATAWHANEPVKLVPKKSAPGALFFAQNIMIPQSEAPGVLLICDFSIRKYGERWQNKMLKSKENR</sequence>
<comment type="caution">
    <text evidence="1">The sequence shown here is derived from an EMBL/GenBank/DDBJ whole genome shotgun (WGS) entry which is preliminary data.</text>
</comment>
<accession>A0A9P7W1L3</accession>
<organism evidence="1 2">
    <name type="scientific">Guyanagaster necrorhizus</name>
    <dbReference type="NCBI Taxonomy" id="856835"/>
    <lineage>
        <taxon>Eukaryota</taxon>
        <taxon>Fungi</taxon>
        <taxon>Dikarya</taxon>
        <taxon>Basidiomycota</taxon>
        <taxon>Agaricomycotina</taxon>
        <taxon>Agaricomycetes</taxon>
        <taxon>Agaricomycetidae</taxon>
        <taxon>Agaricales</taxon>
        <taxon>Marasmiineae</taxon>
        <taxon>Physalacriaceae</taxon>
        <taxon>Guyanagaster</taxon>
    </lineage>
</organism>
<dbReference type="EMBL" id="MU250525">
    <property type="protein sequence ID" value="KAG7451048.1"/>
    <property type="molecule type" value="Genomic_DNA"/>
</dbReference>
<evidence type="ECO:0000313" key="2">
    <source>
        <dbReference type="Proteomes" id="UP000812287"/>
    </source>
</evidence>
<protein>
    <submittedName>
        <fullName evidence="1">Uncharacterized protein</fullName>
    </submittedName>
</protein>
<evidence type="ECO:0000313" key="1">
    <source>
        <dbReference type="EMBL" id="KAG7451048.1"/>
    </source>
</evidence>
<name>A0A9P7W1L3_9AGAR</name>
<dbReference type="GeneID" id="66103063"/>
<keyword evidence="2" id="KW-1185">Reference proteome</keyword>
<reference evidence="1" key="1">
    <citation type="submission" date="2020-11" db="EMBL/GenBank/DDBJ databases">
        <title>Adaptations for nitrogen fixation in a non-lichenized fungal sporocarp promotes dispersal by wood-feeding termites.</title>
        <authorList>
            <consortium name="DOE Joint Genome Institute"/>
            <person name="Koch R.A."/>
            <person name="Yoon G."/>
            <person name="Arayal U."/>
            <person name="Lail K."/>
            <person name="Amirebrahimi M."/>
            <person name="Labutti K."/>
            <person name="Lipzen A."/>
            <person name="Riley R."/>
            <person name="Barry K."/>
            <person name="Henrissat B."/>
            <person name="Grigoriev I.V."/>
            <person name="Herr J.R."/>
            <person name="Aime M.C."/>
        </authorList>
    </citation>
    <scope>NUCLEOTIDE SEQUENCE</scope>
    <source>
        <strain evidence="1">MCA 3950</strain>
    </source>
</reference>
<dbReference type="AlphaFoldDB" id="A0A9P7W1L3"/>
<dbReference type="Proteomes" id="UP000812287">
    <property type="component" value="Unassembled WGS sequence"/>
</dbReference>
<gene>
    <name evidence="1" type="ORF">BT62DRAFT_393405</name>
</gene>
<dbReference type="OrthoDB" id="432970at2759"/>
<proteinExistence type="predicted"/>